<dbReference type="InParanoid" id="A7E5V7"/>
<evidence type="ECO:0000256" key="1">
    <source>
        <dbReference type="SAM" id="MobiDB-lite"/>
    </source>
</evidence>
<name>A7E5V7_SCLS1</name>
<gene>
    <name evidence="2" type="ORF">SS1G_00682</name>
</gene>
<keyword evidence="3" id="KW-1185">Reference proteome</keyword>
<dbReference type="HOGENOM" id="CLU_2098291_0_0_1"/>
<sequence>MLPNISQNILLKVFHPKVSNKSATSAGSPNSAGPANPANSVAMELQSKCTQHSSKAGYTCAAKLQGPRGIHLLLSRKVGGWWVVCGLWEGRIVGWARGGKGGREEEGGREGMGGPE</sequence>
<accession>A7E5V7</accession>
<organism evidence="2 3">
    <name type="scientific">Sclerotinia sclerotiorum (strain ATCC 18683 / 1980 / Ss-1)</name>
    <name type="common">White mold</name>
    <name type="synonym">Whetzelinia sclerotiorum</name>
    <dbReference type="NCBI Taxonomy" id="665079"/>
    <lineage>
        <taxon>Eukaryota</taxon>
        <taxon>Fungi</taxon>
        <taxon>Dikarya</taxon>
        <taxon>Ascomycota</taxon>
        <taxon>Pezizomycotina</taxon>
        <taxon>Leotiomycetes</taxon>
        <taxon>Helotiales</taxon>
        <taxon>Sclerotiniaceae</taxon>
        <taxon>Sclerotinia</taxon>
    </lineage>
</organism>
<evidence type="ECO:0000313" key="3">
    <source>
        <dbReference type="Proteomes" id="UP000001312"/>
    </source>
</evidence>
<feature type="region of interest" description="Disordered" evidence="1">
    <location>
        <begin position="20"/>
        <end position="39"/>
    </location>
</feature>
<reference evidence="3" key="1">
    <citation type="journal article" date="2011" name="PLoS Genet.">
        <title>Genomic analysis of the necrotrophic fungal pathogens Sclerotinia sclerotiorum and Botrytis cinerea.</title>
        <authorList>
            <person name="Amselem J."/>
            <person name="Cuomo C.A."/>
            <person name="van Kan J.A."/>
            <person name="Viaud M."/>
            <person name="Benito E.P."/>
            <person name="Couloux A."/>
            <person name="Coutinho P.M."/>
            <person name="de Vries R.P."/>
            <person name="Dyer P.S."/>
            <person name="Fillinger S."/>
            <person name="Fournier E."/>
            <person name="Gout L."/>
            <person name="Hahn M."/>
            <person name="Kohn L."/>
            <person name="Lapalu N."/>
            <person name="Plummer K.M."/>
            <person name="Pradier J.M."/>
            <person name="Quevillon E."/>
            <person name="Sharon A."/>
            <person name="Simon A."/>
            <person name="ten Have A."/>
            <person name="Tudzynski B."/>
            <person name="Tudzynski P."/>
            <person name="Wincker P."/>
            <person name="Andrew M."/>
            <person name="Anthouard V."/>
            <person name="Beever R.E."/>
            <person name="Beffa R."/>
            <person name="Benoit I."/>
            <person name="Bouzid O."/>
            <person name="Brault B."/>
            <person name="Chen Z."/>
            <person name="Choquer M."/>
            <person name="Collemare J."/>
            <person name="Cotton P."/>
            <person name="Danchin E.G."/>
            <person name="Da Silva C."/>
            <person name="Gautier A."/>
            <person name="Giraud C."/>
            <person name="Giraud T."/>
            <person name="Gonzalez C."/>
            <person name="Grossetete S."/>
            <person name="Guldener U."/>
            <person name="Henrissat B."/>
            <person name="Howlett B.J."/>
            <person name="Kodira C."/>
            <person name="Kretschmer M."/>
            <person name="Lappartient A."/>
            <person name="Leroch M."/>
            <person name="Levis C."/>
            <person name="Mauceli E."/>
            <person name="Neuveglise C."/>
            <person name="Oeser B."/>
            <person name="Pearson M."/>
            <person name="Poulain J."/>
            <person name="Poussereau N."/>
            <person name="Quesneville H."/>
            <person name="Rascle C."/>
            <person name="Schumacher J."/>
            <person name="Segurens B."/>
            <person name="Sexton A."/>
            <person name="Silva E."/>
            <person name="Sirven C."/>
            <person name="Soanes D.M."/>
            <person name="Talbot N.J."/>
            <person name="Templeton M."/>
            <person name="Yandava C."/>
            <person name="Yarden O."/>
            <person name="Zeng Q."/>
            <person name="Rollins J.A."/>
            <person name="Lebrun M.H."/>
            <person name="Dickman M."/>
        </authorList>
    </citation>
    <scope>NUCLEOTIDE SEQUENCE [LARGE SCALE GENOMIC DNA]</scope>
    <source>
        <strain evidence="3">ATCC 18683 / 1980 / Ss-1</strain>
    </source>
</reference>
<evidence type="ECO:0000313" key="2">
    <source>
        <dbReference type="EMBL" id="EDN91279.1"/>
    </source>
</evidence>
<dbReference type="KEGG" id="ssl:SS1G_00682"/>
<dbReference type="AlphaFoldDB" id="A7E5V7"/>
<proteinExistence type="predicted"/>
<dbReference type="GeneID" id="5494902"/>
<dbReference type="RefSeq" id="XP_001598593.1">
    <property type="nucleotide sequence ID" value="XM_001598543.1"/>
</dbReference>
<dbReference type="Proteomes" id="UP000001312">
    <property type="component" value="Unassembled WGS sequence"/>
</dbReference>
<protein>
    <submittedName>
        <fullName evidence="2">Uncharacterized protein</fullName>
    </submittedName>
</protein>
<dbReference type="EMBL" id="CH476621">
    <property type="protein sequence ID" value="EDN91279.1"/>
    <property type="molecule type" value="Genomic_DNA"/>
</dbReference>